<proteinExistence type="predicted"/>
<reference evidence="3 4" key="1">
    <citation type="journal article" date="2018" name="Appl. Microbiol. Biotechnol.">
        <title>Co-cultivation of the strictly anaerobic methanogen Methanosarcina barkeri with aerobic methanotrophs in an oxygen-limited membrane bioreactor.</title>
        <authorList>
            <person name="In 't Zandt M.H."/>
            <person name="van den Bosch T.J.M."/>
            <person name="Rijkers R."/>
            <person name="van Kessel M.A.H.J."/>
            <person name="Jetten M.S.M."/>
            <person name="Welte C.U."/>
        </authorList>
    </citation>
    <scope>NUCLEOTIDE SEQUENCE [LARGE SCALE GENOMIC DNA]</scope>
    <source>
        <strain evidence="3 4">DSM 17706</strain>
    </source>
</reference>
<evidence type="ECO:0000313" key="4">
    <source>
        <dbReference type="Proteomes" id="UP000245137"/>
    </source>
</evidence>
<dbReference type="InterPro" id="IPR029058">
    <property type="entry name" value="AB_hydrolase_fold"/>
</dbReference>
<keyword evidence="1" id="KW-0378">Hydrolase</keyword>
<organism evidence="3 4">
    <name type="scientific">Methylosinus sporium</name>
    <dbReference type="NCBI Taxonomy" id="428"/>
    <lineage>
        <taxon>Bacteria</taxon>
        <taxon>Pseudomonadati</taxon>
        <taxon>Pseudomonadota</taxon>
        <taxon>Alphaproteobacteria</taxon>
        <taxon>Hyphomicrobiales</taxon>
        <taxon>Methylocystaceae</taxon>
        <taxon>Methylosinus</taxon>
    </lineage>
</organism>
<dbReference type="SUPFAM" id="SSF53474">
    <property type="entry name" value="alpha/beta-Hydrolases"/>
    <property type="match status" value="1"/>
</dbReference>
<dbReference type="AlphaFoldDB" id="A0A2U1SN92"/>
<dbReference type="Gene3D" id="3.40.50.1820">
    <property type="entry name" value="alpha/beta hydrolase"/>
    <property type="match status" value="1"/>
</dbReference>
<protein>
    <submittedName>
        <fullName evidence="3">S9 family peptidase</fullName>
    </submittedName>
</protein>
<accession>A0A2U1SN92</accession>
<sequence>MLDQLIPRAHLFGNPTKASARLSPDGRRLAWLQPDAGVLNIFVAPLDRLEDARVVTNDRKRGVRFFLWAYDSRSLLYMQDEGGDENFHVYVVDCEGGAARDLTPFEGVAAHIHRTSRKLRDRVLLSINRRDKRFHDLHSADIATGELTLVQENPGFAGFIPDDHFIPRLAIRNNKDGSREILRPDAGRSAWTPWIRFSAEDSGTSSALHLDVAAKTLFLRDSRGRDKAALARVDLSSGETKLIAESDKADIGHVITDRDTYDPVAYSVERERLEHVALDDRVKADIDFLNGRDIGDWGIASRAEDDSLWIVSAQSDTRPHVDYLYERRAKTLRILHQARPQLVGAPLRPMRPVTIKSRDGLDLVCYLTSPQAAEAKAPQPMALIVHGGPWGRDSFGYNATHQWLANRGYVALSVNFRASTGFGKAFVNAGDHEWGRRMDDDLNDAVDWAIRQGIADMSRIAIMGVSYGGYAALVGLTRNPQRYACGVAVVGPSNLETLLATIPPYWESSRAQLTKALGDPATEEGRALLRERSPLHAADRLAKPLLIAQGANDPRVKKAEAEQMVAALEAKKIPVAYLLYPDEGHGFARPENALSYHAVAENFLARHLGGRAEPVRAEELSASSLKIEKGASELALP</sequence>
<feature type="domain" description="Peptidase S9 prolyl oligopeptidase catalytic" evidence="2">
    <location>
        <begin position="398"/>
        <end position="610"/>
    </location>
</feature>
<dbReference type="RefSeq" id="WP_108918079.1">
    <property type="nucleotide sequence ID" value="NZ_BGJY01000008.1"/>
</dbReference>
<evidence type="ECO:0000259" key="2">
    <source>
        <dbReference type="Pfam" id="PF00326"/>
    </source>
</evidence>
<keyword evidence="4" id="KW-1185">Reference proteome</keyword>
<name>A0A2U1SN92_METSR</name>
<dbReference type="Proteomes" id="UP000245137">
    <property type="component" value="Unassembled WGS sequence"/>
</dbReference>
<evidence type="ECO:0000313" key="3">
    <source>
        <dbReference type="EMBL" id="PWB93084.1"/>
    </source>
</evidence>
<dbReference type="PANTHER" id="PTHR42776:SF27">
    <property type="entry name" value="DIPEPTIDYL PEPTIDASE FAMILY MEMBER 6"/>
    <property type="match status" value="1"/>
</dbReference>
<evidence type="ECO:0000256" key="1">
    <source>
        <dbReference type="ARBA" id="ARBA00022801"/>
    </source>
</evidence>
<dbReference type="SUPFAM" id="SSF82171">
    <property type="entry name" value="DPP6 N-terminal domain-like"/>
    <property type="match status" value="1"/>
</dbReference>
<dbReference type="GO" id="GO:0004252">
    <property type="term" value="F:serine-type endopeptidase activity"/>
    <property type="evidence" value="ECO:0007669"/>
    <property type="project" value="TreeGrafter"/>
</dbReference>
<dbReference type="EMBL" id="PUIV01000029">
    <property type="protein sequence ID" value="PWB93084.1"/>
    <property type="molecule type" value="Genomic_DNA"/>
</dbReference>
<dbReference type="Gene3D" id="2.120.10.30">
    <property type="entry name" value="TolB, C-terminal domain"/>
    <property type="match status" value="1"/>
</dbReference>
<dbReference type="GO" id="GO:0006508">
    <property type="term" value="P:proteolysis"/>
    <property type="evidence" value="ECO:0007669"/>
    <property type="project" value="InterPro"/>
</dbReference>
<dbReference type="Pfam" id="PF00326">
    <property type="entry name" value="Peptidase_S9"/>
    <property type="match status" value="1"/>
</dbReference>
<dbReference type="InterPro" id="IPR001375">
    <property type="entry name" value="Peptidase_S9_cat"/>
</dbReference>
<dbReference type="InterPro" id="IPR011042">
    <property type="entry name" value="6-blade_b-propeller_TolB-like"/>
</dbReference>
<comment type="caution">
    <text evidence="3">The sequence shown here is derived from an EMBL/GenBank/DDBJ whole genome shotgun (WGS) entry which is preliminary data.</text>
</comment>
<dbReference type="PANTHER" id="PTHR42776">
    <property type="entry name" value="SERINE PEPTIDASE S9 FAMILY MEMBER"/>
    <property type="match status" value="1"/>
</dbReference>
<gene>
    <name evidence="3" type="ORF">C5689_14945</name>
</gene>
<dbReference type="OrthoDB" id="9806180at2"/>